<dbReference type="PANTHER" id="PTHR30349:SF64">
    <property type="entry name" value="PROPHAGE INTEGRASE INTD-RELATED"/>
    <property type="match status" value="1"/>
</dbReference>
<dbReference type="Proteomes" id="UP001206788">
    <property type="component" value="Unassembled WGS sequence"/>
</dbReference>
<evidence type="ECO:0000313" key="5">
    <source>
        <dbReference type="EMBL" id="MCS5488918.1"/>
    </source>
</evidence>
<dbReference type="InterPro" id="IPR010998">
    <property type="entry name" value="Integrase_recombinase_N"/>
</dbReference>
<proteinExistence type="inferred from homology"/>
<evidence type="ECO:0000256" key="1">
    <source>
        <dbReference type="ARBA" id="ARBA00008857"/>
    </source>
</evidence>
<dbReference type="PROSITE" id="PS51898">
    <property type="entry name" value="TYR_RECOMBINASE"/>
    <property type="match status" value="1"/>
</dbReference>
<dbReference type="InterPro" id="IPR025269">
    <property type="entry name" value="SAM-like_dom"/>
</dbReference>
<keyword evidence="6" id="KW-1185">Reference proteome</keyword>
<keyword evidence="3" id="KW-0233">DNA recombination</keyword>
<dbReference type="RefSeq" id="WP_259412601.1">
    <property type="nucleotide sequence ID" value="NZ_JANWGH010000001.1"/>
</dbReference>
<evidence type="ECO:0000313" key="6">
    <source>
        <dbReference type="Proteomes" id="UP001206788"/>
    </source>
</evidence>
<dbReference type="PANTHER" id="PTHR30349">
    <property type="entry name" value="PHAGE INTEGRASE-RELATED"/>
    <property type="match status" value="1"/>
</dbReference>
<dbReference type="InterPro" id="IPR013762">
    <property type="entry name" value="Integrase-like_cat_sf"/>
</dbReference>
<comment type="caution">
    <text evidence="5">The sequence shown here is derived from an EMBL/GenBank/DDBJ whole genome shotgun (WGS) entry which is preliminary data.</text>
</comment>
<dbReference type="InterPro" id="IPR050090">
    <property type="entry name" value="Tyrosine_recombinase_XerCD"/>
</dbReference>
<gene>
    <name evidence="5" type="ORF">NY014_00670</name>
</gene>
<feature type="domain" description="Tyr recombinase" evidence="4">
    <location>
        <begin position="216"/>
        <end position="409"/>
    </location>
</feature>
<dbReference type="Pfam" id="PF13102">
    <property type="entry name" value="Phage_int_SAM_5"/>
    <property type="match status" value="1"/>
</dbReference>
<protein>
    <submittedName>
        <fullName evidence="5">Site-specific integrase</fullName>
    </submittedName>
</protein>
<sequence>MRPQINIFLDTRRKKKNGLFPVKLRVYNPITQKKKLYPTVFDLSEKDFQSAWESKRTREEFRAIRKKLVALEDKATEISESLFPFTFDAFEEKLYSKPKVDHRNVFAIFDQVEAEKLESGAISTAEKYRLAKVSIQNFLKFKNQKFDRLSFDKVTVHFLKSYQNYSENIKGLSAATIGIYLRNLRAVYRLGIKLGIANQEMYPFASDSFKIPTSKKINKALNEEQLKQLWNFQPITEDQARAKDFWFFSYFSYGMNTRDICELKHSSLDNDSFQYIRAKTKNTKKERSIKQVPLNESLKQIIERRRNPNSPYLFGIISEKDSPVQRHEKIRNFNKVINHHFRAFAKSAGIEEHLANQIGTYHARHSFATVSIRKGIPLAMISEILHDGNLKVTQNYINSFPKEAFKELSQNLEFDKK</sequence>
<reference evidence="5 6" key="1">
    <citation type="submission" date="2022-08" db="EMBL/GenBank/DDBJ databases">
        <title>Algoriphagus sp. CAU 1643 isolated from mud.</title>
        <authorList>
            <person name="Kim W."/>
        </authorList>
    </citation>
    <scope>NUCLEOTIDE SEQUENCE [LARGE SCALE GENOMIC DNA]</scope>
    <source>
        <strain evidence="5 6">CAU 1643</strain>
    </source>
</reference>
<dbReference type="Pfam" id="PF00589">
    <property type="entry name" value="Phage_integrase"/>
    <property type="match status" value="1"/>
</dbReference>
<evidence type="ECO:0000259" key="4">
    <source>
        <dbReference type="PROSITE" id="PS51898"/>
    </source>
</evidence>
<dbReference type="Gene3D" id="1.10.443.10">
    <property type="entry name" value="Intergrase catalytic core"/>
    <property type="match status" value="1"/>
</dbReference>
<dbReference type="SUPFAM" id="SSF56349">
    <property type="entry name" value="DNA breaking-rejoining enzymes"/>
    <property type="match status" value="1"/>
</dbReference>
<comment type="similarity">
    <text evidence="1">Belongs to the 'phage' integrase family.</text>
</comment>
<accession>A0ABT2G286</accession>
<keyword evidence="2" id="KW-0238">DNA-binding</keyword>
<evidence type="ECO:0000256" key="3">
    <source>
        <dbReference type="ARBA" id="ARBA00023172"/>
    </source>
</evidence>
<dbReference type="Gene3D" id="1.10.150.130">
    <property type="match status" value="1"/>
</dbReference>
<dbReference type="EMBL" id="JANWGH010000001">
    <property type="protein sequence ID" value="MCS5488918.1"/>
    <property type="molecule type" value="Genomic_DNA"/>
</dbReference>
<dbReference type="InterPro" id="IPR011010">
    <property type="entry name" value="DNA_brk_join_enz"/>
</dbReference>
<organism evidence="5 6">
    <name type="scientific">Algoriphagus limi</name>
    <dbReference type="NCBI Taxonomy" id="2975273"/>
    <lineage>
        <taxon>Bacteria</taxon>
        <taxon>Pseudomonadati</taxon>
        <taxon>Bacteroidota</taxon>
        <taxon>Cytophagia</taxon>
        <taxon>Cytophagales</taxon>
        <taxon>Cyclobacteriaceae</taxon>
        <taxon>Algoriphagus</taxon>
    </lineage>
</organism>
<dbReference type="InterPro" id="IPR002104">
    <property type="entry name" value="Integrase_catalytic"/>
</dbReference>
<evidence type="ECO:0000256" key="2">
    <source>
        <dbReference type="ARBA" id="ARBA00023125"/>
    </source>
</evidence>
<name>A0ABT2G286_9BACT</name>